<protein>
    <submittedName>
        <fullName evidence="3">Ig domain-containing protein</fullName>
    </submittedName>
</protein>
<dbReference type="AlphaFoldDB" id="A0A4U1CMN7"/>
<sequence>MFKLKLPYSWFIVLLFAVMFVVLSGSVASAQCTAPTRVYADDESHRANGSHVVTLVTLARWSTQNSGNVVGANALDNPATLRTEVILNLGVAESWIQMKFLSSSNNPTLPIPAGTTTYVKIGGSSSAGLLGLIGGGNVVASAYQGATAGSDGTKIASGVAVSTITTPSGTTYLAITPNTTYNSVRVTLVAPTLLTTTDLYVYHAFYQMAGYNCDPALGASTSVTGLLTLGGAVNNPGSAIDNDKSTNATLTMGVAGVGTTLKETAYFPGPSNSGDAATITFSIPPALLLDLSLLDNITMTPYNGSTAGSPVSLTSLLSIDLLALLRDNKITTVSLVPPSTFDRIEISMSSLVGVLAQMNLYEVQRTPPKPTFTLPASQSVTICSGLSTTLSATAGSCNELHWYTVPTGGTATVGNTYNTGTLTTTTIFYVAAARIGCTAESERVPVTVTINPLPPAPTVPGTAICNGTSTTLSVTSSDANYTYKWYTLSSGGSSFNTGTSYITPTLTTATDYYVEATNNTTTCVGPRTKVTVNINPLPSAGTITGNASVCLGQTTSLTNATPGGVWTSSDETKATVDATGTVTGVAVGTATIIYTVTNGVTGCTSFTTQAVTINALPVVNLIIGNSSLCVGNTITLANTTPGGIWASSNPTSATINSSGLVTALVAGQTIITYTVTSNGCSTPAMRVIDINPLPTASISGTTTICQGATSPTITFTGAVGTAPYTFTYNINGGSSTTITTSSGNSVSLTIPTTSSGTFNYNLISVKDNSSTQCAQSQSGTATIIINPKPLHPVTSISSN</sequence>
<dbReference type="InterPro" id="IPR003343">
    <property type="entry name" value="Big_2"/>
</dbReference>
<evidence type="ECO:0000256" key="1">
    <source>
        <dbReference type="SAM" id="SignalP"/>
    </source>
</evidence>
<evidence type="ECO:0000259" key="2">
    <source>
        <dbReference type="SMART" id="SM00635"/>
    </source>
</evidence>
<gene>
    <name evidence="3" type="ORF">FA047_03360</name>
</gene>
<keyword evidence="4" id="KW-1185">Reference proteome</keyword>
<dbReference type="InterPro" id="IPR044023">
    <property type="entry name" value="Ig_7"/>
</dbReference>
<feature type="domain" description="BIG2" evidence="2">
    <location>
        <begin position="528"/>
        <end position="604"/>
    </location>
</feature>
<dbReference type="InterPro" id="IPR008964">
    <property type="entry name" value="Invasin/intimin_cell_adhesion"/>
</dbReference>
<comment type="caution">
    <text evidence="3">The sequence shown here is derived from an EMBL/GenBank/DDBJ whole genome shotgun (WGS) entry which is preliminary data.</text>
</comment>
<dbReference type="Gene3D" id="2.60.40.1080">
    <property type="match status" value="2"/>
</dbReference>
<dbReference type="EMBL" id="SWBQ01000001">
    <property type="protein sequence ID" value="TKC09147.1"/>
    <property type="molecule type" value="Genomic_DNA"/>
</dbReference>
<dbReference type="SUPFAM" id="SSF49373">
    <property type="entry name" value="Invasin/intimin cell-adhesion fragments"/>
    <property type="match status" value="2"/>
</dbReference>
<dbReference type="Pfam" id="PF19081">
    <property type="entry name" value="Ig_7"/>
    <property type="match status" value="2"/>
</dbReference>
<accession>A0A4U1CMN7</accession>
<dbReference type="RefSeq" id="WP_136834560.1">
    <property type="nucleotide sequence ID" value="NZ_SWBQ01000001.1"/>
</dbReference>
<dbReference type="OrthoDB" id="1236981at2"/>
<evidence type="ECO:0000313" key="3">
    <source>
        <dbReference type="EMBL" id="TKC09147.1"/>
    </source>
</evidence>
<feature type="chain" id="PRO_5020943184" evidence="1">
    <location>
        <begin position="31"/>
        <end position="799"/>
    </location>
</feature>
<dbReference type="SMART" id="SM00635">
    <property type="entry name" value="BID_2"/>
    <property type="match status" value="2"/>
</dbReference>
<organism evidence="3 4">
    <name type="scientific">Pedobacter frigoris</name>
    <dbReference type="NCBI Taxonomy" id="2571272"/>
    <lineage>
        <taxon>Bacteria</taxon>
        <taxon>Pseudomonadati</taxon>
        <taxon>Bacteroidota</taxon>
        <taxon>Sphingobacteriia</taxon>
        <taxon>Sphingobacteriales</taxon>
        <taxon>Sphingobacteriaceae</taxon>
        <taxon>Pedobacter</taxon>
    </lineage>
</organism>
<proteinExistence type="predicted"/>
<reference evidence="3 4" key="1">
    <citation type="submission" date="2019-04" db="EMBL/GenBank/DDBJ databases">
        <title>Pedobacter sp. RP-3-15 sp. nov., isolated from Arctic soil.</title>
        <authorList>
            <person name="Dahal R.H."/>
            <person name="Kim D.-U."/>
        </authorList>
    </citation>
    <scope>NUCLEOTIDE SEQUENCE [LARGE SCALE GENOMIC DNA]</scope>
    <source>
        <strain evidence="3 4">RP-3-15</strain>
    </source>
</reference>
<dbReference type="Pfam" id="PF02368">
    <property type="entry name" value="Big_2"/>
    <property type="match status" value="1"/>
</dbReference>
<keyword evidence="1" id="KW-0732">Signal</keyword>
<feature type="signal peptide" evidence="1">
    <location>
        <begin position="1"/>
        <end position="30"/>
    </location>
</feature>
<evidence type="ECO:0000313" key="4">
    <source>
        <dbReference type="Proteomes" id="UP000307244"/>
    </source>
</evidence>
<dbReference type="Proteomes" id="UP000307244">
    <property type="component" value="Unassembled WGS sequence"/>
</dbReference>
<feature type="domain" description="BIG2" evidence="2">
    <location>
        <begin position="615"/>
        <end position="685"/>
    </location>
</feature>
<name>A0A4U1CMN7_9SPHI</name>